<evidence type="ECO:0000313" key="7">
    <source>
        <dbReference type="Proteomes" id="UP001446871"/>
    </source>
</evidence>
<organism evidence="6 7">
    <name type="scientific">Apiospora saccharicola</name>
    <dbReference type="NCBI Taxonomy" id="335842"/>
    <lineage>
        <taxon>Eukaryota</taxon>
        <taxon>Fungi</taxon>
        <taxon>Dikarya</taxon>
        <taxon>Ascomycota</taxon>
        <taxon>Pezizomycotina</taxon>
        <taxon>Sordariomycetes</taxon>
        <taxon>Xylariomycetidae</taxon>
        <taxon>Amphisphaeriales</taxon>
        <taxon>Apiosporaceae</taxon>
        <taxon>Apiospora</taxon>
    </lineage>
</organism>
<feature type="compositionally biased region" description="Acidic residues" evidence="4">
    <location>
        <begin position="1082"/>
        <end position="1097"/>
    </location>
</feature>
<dbReference type="Pfam" id="PF00176">
    <property type="entry name" value="SNF2-rel_dom"/>
    <property type="match status" value="1"/>
</dbReference>
<dbReference type="SUPFAM" id="SSF52540">
    <property type="entry name" value="P-loop containing nucleoside triphosphate hydrolases"/>
    <property type="match status" value="2"/>
</dbReference>
<keyword evidence="7" id="KW-1185">Reference proteome</keyword>
<dbReference type="GO" id="GO:0004386">
    <property type="term" value="F:helicase activity"/>
    <property type="evidence" value="ECO:0007669"/>
    <property type="project" value="UniProtKB-KW"/>
</dbReference>
<dbReference type="InterPro" id="IPR000330">
    <property type="entry name" value="SNF2_N"/>
</dbReference>
<evidence type="ECO:0000256" key="4">
    <source>
        <dbReference type="SAM" id="MobiDB-lite"/>
    </source>
</evidence>
<proteinExistence type="predicted"/>
<keyword evidence="1" id="KW-0547">Nucleotide-binding</keyword>
<evidence type="ECO:0000256" key="3">
    <source>
        <dbReference type="ARBA" id="ARBA00022840"/>
    </source>
</evidence>
<dbReference type="InterPro" id="IPR027417">
    <property type="entry name" value="P-loop_NTPase"/>
</dbReference>
<protein>
    <submittedName>
        <fullName evidence="6">Superfamily II DNA/RNA helicase</fullName>
    </submittedName>
</protein>
<name>A0ABR1VB60_9PEZI</name>
<dbReference type="Gene3D" id="3.40.50.300">
    <property type="entry name" value="P-loop containing nucleotide triphosphate hydrolases"/>
    <property type="match status" value="1"/>
</dbReference>
<feature type="region of interest" description="Disordered" evidence="4">
    <location>
        <begin position="1067"/>
        <end position="1097"/>
    </location>
</feature>
<feature type="compositionally biased region" description="Low complexity" evidence="4">
    <location>
        <begin position="235"/>
        <end position="260"/>
    </location>
</feature>
<evidence type="ECO:0000256" key="2">
    <source>
        <dbReference type="ARBA" id="ARBA00022801"/>
    </source>
</evidence>
<feature type="region of interest" description="Disordered" evidence="4">
    <location>
        <begin position="818"/>
        <end position="837"/>
    </location>
</feature>
<dbReference type="InterPro" id="IPR050628">
    <property type="entry name" value="SNF2_RAD54_helicase_TF"/>
</dbReference>
<feature type="region of interest" description="Disordered" evidence="4">
    <location>
        <begin position="197"/>
        <end position="302"/>
    </location>
</feature>
<dbReference type="Gene3D" id="3.40.50.10810">
    <property type="entry name" value="Tandem AAA-ATPase domain"/>
    <property type="match status" value="1"/>
</dbReference>
<reference evidence="6 7" key="1">
    <citation type="submission" date="2023-01" db="EMBL/GenBank/DDBJ databases">
        <title>Analysis of 21 Apiospora genomes using comparative genomics revels a genus with tremendous synthesis potential of carbohydrate active enzymes and secondary metabolites.</title>
        <authorList>
            <person name="Sorensen T."/>
        </authorList>
    </citation>
    <scope>NUCLEOTIDE SEQUENCE [LARGE SCALE GENOMIC DNA]</scope>
    <source>
        <strain evidence="6 7">CBS 83171</strain>
    </source>
</reference>
<gene>
    <name evidence="6" type="ORF">PG996_006602</name>
</gene>
<feature type="region of interest" description="Disordered" evidence="4">
    <location>
        <begin position="1"/>
        <end position="20"/>
    </location>
</feature>
<keyword evidence="6" id="KW-0347">Helicase</keyword>
<feature type="domain" description="SNF2 N-terminal" evidence="5">
    <location>
        <begin position="359"/>
        <end position="467"/>
    </location>
</feature>
<dbReference type="PANTHER" id="PTHR45626">
    <property type="entry name" value="TRANSCRIPTION TERMINATION FACTOR 2-RELATED"/>
    <property type="match status" value="1"/>
</dbReference>
<evidence type="ECO:0000256" key="1">
    <source>
        <dbReference type="ARBA" id="ARBA00022741"/>
    </source>
</evidence>
<accession>A0ABR1VB60</accession>
<comment type="caution">
    <text evidence="6">The sequence shown here is derived from an EMBL/GenBank/DDBJ whole genome shotgun (WGS) entry which is preliminary data.</text>
</comment>
<keyword evidence="3" id="KW-0067">ATP-binding</keyword>
<dbReference type="InterPro" id="IPR038718">
    <property type="entry name" value="SNF2-like_sf"/>
</dbReference>
<dbReference type="Proteomes" id="UP001446871">
    <property type="component" value="Unassembled WGS sequence"/>
</dbReference>
<sequence>MSNPPNTGRVALQNPNRTPVRPLNNNGAAAQLPNNNNALAVQLNLMEQQATRLSAIEQRLHFSQRSGADLLIRVAQEKKEAERGKEGEKVDKKYFEDFLGQIVGGKYTKPGNLDWWQLKRWVVLHVNKAVRQKTATYDEVGTNIFMLNTWEQGRAEPREFIDKVAFIRLLIQWEKGEVTLPTTNGDHPQVYIEFESTKLEQGIRPSVESPGSPEQDELEDPINDPPRRPRRPQRLLDPPRSSEGAQTSSSSAATSARAPTPVRDGLERGGRGGGRRRRPPGQRQRAGGEKSPSPDAEADEADENNDLLNELEKRIPGRDVNLKADNKEHWDKVKTFFKNHDEKEMQFSLPGLLYPIEGYQAAAVVWMLTRIPEDGVAGAMLADAMGLGKTFTIIATLMSYFYVHAAYEEVQQDWDLREKHPGRCPCLPNSTSRAIAENMANFPSIIVCPSAGATVWVSEWEKFVRADQENTPAARLKLYVHMSDYKGGKADFNAFCQDMEAAQLDAVQGVLDGGSGNVLLVTRENITKWQHSKEPGTRGAFFSDANQLDPHVEMGDVVRIAQVPVAGCGIFAMDEMHQYKGHSGKDGLTNPFRLLYKFKYQETPTLAVGISGNTMSIGPEGWHHLVEHTRRSLQQHSRLATTAKLGRLQSLEEYKRMKDDWNHVLGKMGSGGPNEPPDEGLEECKRRIHADFQQGIIKMIVRRAKDATFNKVPVLDILAAETTPMPLRIPESPALADMSDNVTRIHQWVRNQYDQDIRNCNAQGSKGAEPPSIAARTQNGLLQGGIQDGRGKGAQESRDAYHRSVRAMTFPEVARIGRAPGTDHLKPYMVPQGTDKKTGPLAKLAKEFTNATLNPERTRRSVRDMIKKSPFWQHRGAFRTTSPKFERLCQLVEEQLINTRADIKDGPPDGSGLRHMVVFTENPLSAYLTALFLQGYYRKRRVHVTLIHMSLPDRSSSEKHGWNCRFQACQNFNKGCDRGDDNKILVGTYRLISTMINFQRASSAVLMDVPTTVQSQQARDRIHRRGQPLTALITEMYYENHIYEATRWRKNQGKELMERIDWTNFQSAEGSGQAAGGGPALEVDEDDDVDDEENIYD</sequence>
<evidence type="ECO:0000259" key="5">
    <source>
        <dbReference type="Pfam" id="PF00176"/>
    </source>
</evidence>
<evidence type="ECO:0000313" key="6">
    <source>
        <dbReference type="EMBL" id="KAK8067490.1"/>
    </source>
</evidence>
<dbReference type="EMBL" id="JAQQWM010000004">
    <property type="protein sequence ID" value="KAK8067490.1"/>
    <property type="molecule type" value="Genomic_DNA"/>
</dbReference>
<keyword evidence="2" id="KW-0378">Hydrolase</keyword>